<evidence type="ECO:0000313" key="14">
    <source>
        <dbReference type="Proteomes" id="UP000663873"/>
    </source>
</evidence>
<dbReference type="GO" id="GO:0030182">
    <property type="term" value="P:neuron differentiation"/>
    <property type="evidence" value="ECO:0007669"/>
    <property type="project" value="TreeGrafter"/>
</dbReference>
<keyword evidence="3 9" id="KW-0217">Developmental protein</keyword>
<sequence length="385" mass="43657">MLLLHYQQLVFIFITTIKITSAFWWSLGLPSFQLWSSQPAANQLLEKDQFCSSLKFLTPEQRSLCQTNPKIFSIIHRSLRLAIDECQYQFRNQRWNCSLFNQPEILGKLILRKTPETAFMYALTSAAVMHNIAKACSKGELRECGCDKSQPKVSTDAMVKYQSTTTKPPTNAALSPMSSDGFEWGGCSDDLKFGRNISVSFIDRQELFMTPRRIVSLVNLHNNEAGRQSVERNVQLTCKCHGVSGSCTLRVCWRTLPDFRIIGSELRTKYASATQVRFNRAMNILKPRKASQKLFNTTDLIHIHMSPSFCEKNLQLGSLGTKGRECNLTTNEAGSCSVLCCDRGYETIISTIEEDCDCQFHWCCEVRFKKNTFISVGGDEIIVLD</sequence>
<dbReference type="EMBL" id="CAJOBP010000794">
    <property type="protein sequence ID" value="CAF4221500.1"/>
    <property type="molecule type" value="Genomic_DNA"/>
</dbReference>
<evidence type="ECO:0000256" key="3">
    <source>
        <dbReference type="ARBA" id="ARBA00022473"/>
    </source>
</evidence>
<keyword evidence="8" id="KW-0449">Lipoprotein</keyword>
<keyword evidence="10" id="KW-0812">Transmembrane</keyword>
<comment type="caution">
    <text evidence="12">The sequence shown here is derived from an EMBL/GenBank/DDBJ whole genome shotgun (WGS) entry which is preliminary data.</text>
</comment>
<name>A0A820YZX3_9BILA</name>
<dbReference type="GO" id="GO:0005125">
    <property type="term" value="F:cytokine activity"/>
    <property type="evidence" value="ECO:0007669"/>
    <property type="project" value="TreeGrafter"/>
</dbReference>
<evidence type="ECO:0000256" key="1">
    <source>
        <dbReference type="ARBA" id="ARBA00004498"/>
    </source>
</evidence>
<comment type="similarity">
    <text evidence="2 9">Belongs to the Wnt family.</text>
</comment>
<evidence type="ECO:0000313" key="11">
    <source>
        <dbReference type="EMBL" id="CAF4221500.1"/>
    </source>
</evidence>
<gene>
    <name evidence="12" type="ORF">TOA249_LOCUS7522</name>
    <name evidence="11" type="ORF">UJA718_LOCUS7762</name>
</gene>
<dbReference type="Proteomes" id="UP000663873">
    <property type="component" value="Unassembled WGS sequence"/>
</dbReference>
<evidence type="ECO:0000256" key="5">
    <source>
        <dbReference type="ARBA" id="ARBA00022530"/>
    </source>
</evidence>
<dbReference type="GO" id="GO:0005615">
    <property type="term" value="C:extracellular space"/>
    <property type="evidence" value="ECO:0007669"/>
    <property type="project" value="TreeGrafter"/>
</dbReference>
<dbReference type="PANTHER" id="PTHR12027">
    <property type="entry name" value="WNT RELATED"/>
    <property type="match status" value="1"/>
</dbReference>
<dbReference type="AlphaFoldDB" id="A0A820YZX3"/>
<keyword evidence="7" id="KW-1015">Disulfide bond</keyword>
<dbReference type="Pfam" id="PF00110">
    <property type="entry name" value="wnt"/>
    <property type="match status" value="1"/>
</dbReference>
<comment type="function">
    <text evidence="9">Ligand for members of the frizzled family of seven transmembrane receptors.</text>
</comment>
<dbReference type="EMBL" id="CAJOBS010000338">
    <property type="protein sequence ID" value="CAF4555258.1"/>
    <property type="molecule type" value="Genomic_DNA"/>
</dbReference>
<keyword evidence="10" id="KW-0472">Membrane</keyword>
<dbReference type="GO" id="GO:0060070">
    <property type="term" value="P:canonical Wnt signaling pathway"/>
    <property type="evidence" value="ECO:0007669"/>
    <property type="project" value="TreeGrafter"/>
</dbReference>
<keyword evidence="6 9" id="KW-0879">Wnt signaling pathway</keyword>
<feature type="transmembrane region" description="Helical" evidence="10">
    <location>
        <begin position="6"/>
        <end position="27"/>
    </location>
</feature>
<evidence type="ECO:0000313" key="13">
    <source>
        <dbReference type="Proteomes" id="UP000663838"/>
    </source>
</evidence>
<dbReference type="Gene3D" id="3.30.2460.20">
    <property type="match status" value="1"/>
</dbReference>
<keyword evidence="14" id="KW-1185">Reference proteome</keyword>
<dbReference type="GO" id="GO:0045165">
    <property type="term" value="P:cell fate commitment"/>
    <property type="evidence" value="ECO:0007669"/>
    <property type="project" value="TreeGrafter"/>
</dbReference>
<dbReference type="SMART" id="SM00097">
    <property type="entry name" value="WNT1"/>
    <property type="match status" value="1"/>
</dbReference>
<keyword evidence="4" id="KW-0964">Secreted</keyword>
<dbReference type="InterPro" id="IPR018161">
    <property type="entry name" value="Wnt_CS"/>
</dbReference>
<evidence type="ECO:0000256" key="7">
    <source>
        <dbReference type="ARBA" id="ARBA00023157"/>
    </source>
</evidence>
<evidence type="ECO:0000256" key="4">
    <source>
        <dbReference type="ARBA" id="ARBA00022525"/>
    </source>
</evidence>
<evidence type="ECO:0000256" key="10">
    <source>
        <dbReference type="SAM" id="Phobius"/>
    </source>
</evidence>
<proteinExistence type="inferred from homology"/>
<dbReference type="PRINTS" id="PR01349">
    <property type="entry name" value="WNTPROTEIN"/>
</dbReference>
<reference evidence="12" key="1">
    <citation type="submission" date="2021-02" db="EMBL/GenBank/DDBJ databases">
        <authorList>
            <person name="Nowell W R."/>
        </authorList>
    </citation>
    <scope>NUCLEOTIDE SEQUENCE</scope>
</reference>
<organism evidence="12 13">
    <name type="scientific">Rotaria socialis</name>
    <dbReference type="NCBI Taxonomy" id="392032"/>
    <lineage>
        <taxon>Eukaryota</taxon>
        <taxon>Metazoa</taxon>
        <taxon>Spiralia</taxon>
        <taxon>Gnathifera</taxon>
        <taxon>Rotifera</taxon>
        <taxon>Eurotatoria</taxon>
        <taxon>Bdelloidea</taxon>
        <taxon>Philodinida</taxon>
        <taxon>Philodinidae</taxon>
        <taxon>Rotaria</taxon>
    </lineage>
</organism>
<evidence type="ECO:0000313" key="12">
    <source>
        <dbReference type="EMBL" id="CAF4555258.1"/>
    </source>
</evidence>
<protein>
    <recommendedName>
        <fullName evidence="9">Protein Wnt</fullName>
    </recommendedName>
</protein>
<dbReference type="Proteomes" id="UP000663838">
    <property type="component" value="Unassembled WGS sequence"/>
</dbReference>
<accession>A0A820YZX3</accession>
<evidence type="ECO:0000256" key="6">
    <source>
        <dbReference type="ARBA" id="ARBA00022687"/>
    </source>
</evidence>
<dbReference type="PROSITE" id="PS00246">
    <property type="entry name" value="WNT1"/>
    <property type="match status" value="1"/>
</dbReference>
<keyword evidence="10" id="KW-1133">Transmembrane helix</keyword>
<evidence type="ECO:0000256" key="2">
    <source>
        <dbReference type="ARBA" id="ARBA00005683"/>
    </source>
</evidence>
<evidence type="ECO:0000256" key="8">
    <source>
        <dbReference type="ARBA" id="ARBA00023288"/>
    </source>
</evidence>
<comment type="subcellular location">
    <subcellularLocation>
        <location evidence="1 9">Secreted</location>
        <location evidence="1 9">Extracellular space</location>
        <location evidence="1 9">Extracellular matrix</location>
    </subcellularLocation>
</comment>
<keyword evidence="5" id="KW-0272">Extracellular matrix</keyword>
<dbReference type="InterPro" id="IPR043158">
    <property type="entry name" value="Wnt_C"/>
</dbReference>
<dbReference type="InterPro" id="IPR005817">
    <property type="entry name" value="Wnt"/>
</dbReference>
<evidence type="ECO:0000256" key="9">
    <source>
        <dbReference type="RuleBase" id="RU003500"/>
    </source>
</evidence>
<dbReference type="GO" id="GO:0005109">
    <property type="term" value="F:frizzled binding"/>
    <property type="evidence" value="ECO:0007669"/>
    <property type="project" value="TreeGrafter"/>
</dbReference>